<evidence type="ECO:0000313" key="2">
    <source>
        <dbReference type="EMBL" id="CQR26703.1"/>
    </source>
</evidence>
<name>A0ABP1Z0T0_THIA3</name>
<proteinExistence type="predicted"/>
<gene>
    <name evidence="2" type="ORF">THICB1_100224</name>
</gene>
<sequence>MIYSGLYISRDLAQQGGYSRQQSAPRGGYTPEGVGASGAVTRIPWLDFLFLAELDDDGFHTSTRARRVAGRCLSLRSGEFGVGAG</sequence>
<dbReference type="Proteomes" id="UP000078599">
    <property type="component" value="Unassembled WGS sequence"/>
</dbReference>
<accession>A0ABP1Z0T0</accession>
<feature type="region of interest" description="Disordered" evidence="1">
    <location>
        <begin position="15"/>
        <end position="35"/>
    </location>
</feature>
<organism evidence="2 3">
    <name type="scientific">Thiomonas arsenitoxydans (strain DSM 22701 / CIP 110005 / 3As)</name>
    <dbReference type="NCBI Taxonomy" id="426114"/>
    <lineage>
        <taxon>Bacteria</taxon>
        <taxon>Pseudomonadati</taxon>
        <taxon>Pseudomonadota</taxon>
        <taxon>Betaproteobacteria</taxon>
        <taxon>Burkholderiales</taxon>
        <taxon>Thiomonas</taxon>
    </lineage>
</organism>
<evidence type="ECO:0000256" key="1">
    <source>
        <dbReference type="SAM" id="MobiDB-lite"/>
    </source>
</evidence>
<reference evidence="2 3" key="1">
    <citation type="submission" date="2015-03" db="EMBL/GenBank/DDBJ databases">
        <authorList>
            <person name="Regsiter A."/>
            <person name="william w."/>
        </authorList>
    </citation>
    <scope>NUCLEOTIDE SEQUENCE [LARGE SCALE GENOMIC DNA]</scope>
    <source>
        <strain evidence="2 3">CB1</strain>
    </source>
</reference>
<dbReference type="EMBL" id="CTRI01000002">
    <property type="protein sequence ID" value="CQR26703.1"/>
    <property type="molecule type" value="Genomic_DNA"/>
</dbReference>
<protein>
    <submittedName>
        <fullName evidence="2">Uncharacterized protein</fullName>
    </submittedName>
</protein>
<evidence type="ECO:0000313" key="3">
    <source>
        <dbReference type="Proteomes" id="UP000078599"/>
    </source>
</evidence>
<keyword evidence="3" id="KW-1185">Reference proteome</keyword>
<comment type="caution">
    <text evidence="2">The sequence shown here is derived from an EMBL/GenBank/DDBJ whole genome shotgun (WGS) entry which is preliminary data.</text>
</comment>